<dbReference type="SUPFAM" id="SSF56059">
    <property type="entry name" value="Glutathione synthetase ATP-binding domain-like"/>
    <property type="match status" value="1"/>
</dbReference>
<protein>
    <submittedName>
        <fullName evidence="6">ATP-grasp domain-containing protein</fullName>
    </submittedName>
</protein>
<feature type="domain" description="ATP-grasp" evidence="5">
    <location>
        <begin position="120"/>
        <end position="319"/>
    </location>
</feature>
<keyword evidence="1" id="KW-0436">Ligase</keyword>
<evidence type="ECO:0000256" key="2">
    <source>
        <dbReference type="ARBA" id="ARBA00022741"/>
    </source>
</evidence>
<organism evidence="6 7">
    <name type="scientific">Streptosporangium jomthongense</name>
    <dbReference type="NCBI Taxonomy" id="1193683"/>
    <lineage>
        <taxon>Bacteria</taxon>
        <taxon>Bacillati</taxon>
        <taxon>Actinomycetota</taxon>
        <taxon>Actinomycetes</taxon>
        <taxon>Streptosporangiales</taxon>
        <taxon>Streptosporangiaceae</taxon>
        <taxon>Streptosporangium</taxon>
    </lineage>
</organism>
<dbReference type="Pfam" id="PF18603">
    <property type="entry name" value="LAL_C2"/>
    <property type="match status" value="1"/>
</dbReference>
<evidence type="ECO:0000313" key="6">
    <source>
        <dbReference type="EMBL" id="MFC3979189.1"/>
    </source>
</evidence>
<evidence type="ECO:0000313" key="7">
    <source>
        <dbReference type="Proteomes" id="UP001595698"/>
    </source>
</evidence>
<dbReference type="InterPro" id="IPR040570">
    <property type="entry name" value="LAL_C2"/>
</dbReference>
<keyword evidence="7" id="KW-1185">Reference proteome</keyword>
<dbReference type="PANTHER" id="PTHR43585">
    <property type="entry name" value="FUMIPYRROLE BIOSYNTHESIS PROTEIN C"/>
    <property type="match status" value="1"/>
</dbReference>
<evidence type="ECO:0000256" key="3">
    <source>
        <dbReference type="ARBA" id="ARBA00022840"/>
    </source>
</evidence>
<dbReference type="InterPro" id="IPR052032">
    <property type="entry name" value="ATP-dep_AA_Ligase"/>
</dbReference>
<comment type="caution">
    <text evidence="6">The sequence shown here is derived from an EMBL/GenBank/DDBJ whole genome shotgun (WGS) entry which is preliminary data.</text>
</comment>
<evidence type="ECO:0000259" key="5">
    <source>
        <dbReference type="PROSITE" id="PS50975"/>
    </source>
</evidence>
<dbReference type="Gene3D" id="3.40.50.20">
    <property type="match status" value="1"/>
</dbReference>
<dbReference type="SMART" id="SM01209">
    <property type="entry name" value="GARS_A"/>
    <property type="match status" value="1"/>
</dbReference>
<dbReference type="Proteomes" id="UP001595698">
    <property type="component" value="Unassembled WGS sequence"/>
</dbReference>
<proteinExistence type="predicted"/>
<dbReference type="Pfam" id="PF18130">
    <property type="entry name" value="ATPgrasp_N"/>
    <property type="match status" value="1"/>
</dbReference>
<dbReference type="Pfam" id="PF13535">
    <property type="entry name" value="ATP-grasp_4"/>
    <property type="match status" value="1"/>
</dbReference>
<dbReference type="RefSeq" id="WP_386187809.1">
    <property type="nucleotide sequence ID" value="NZ_JBHSBC010000002.1"/>
</dbReference>
<dbReference type="EMBL" id="JBHSBC010000002">
    <property type="protein sequence ID" value="MFC3979189.1"/>
    <property type="molecule type" value="Genomic_DNA"/>
</dbReference>
<sequence>MRDLSFARVLVVEPVSSGNALVTAARDLGLQVVVASYDADDRTLPDEIRALAHAVLVVDTNDQAALEQAVLDMHRDAPFSAVLAGCDFHVPATARLAAALGLTGLRPETVEEVRDKVLMRARSAEAGLRTPRFAQVTSLTELEQAAEHVGYPCVIKPVGSSGSIHVSRANEWAELRAAFDRLSVDQSLDLGRPLEHRAIVEEYIAGPEFSADGYVAEGRTTVVALTRKLLGPEPAFVEIGHLTPADESVEVTAQIEKYVRAVVDAVHLTVGAFHCELRMTPDGPVLIEIAARLPGDRIVDLVHLATGVSLPKAMIAAHLGWTLEDVGAIGVPQAKNAGIRFYLADGHHAYRRLNGWDDLLALPEVLETKLTIAAGEPIPEPGDFRSRIGHVIFTADSFQEATDIWQAVGRAVTVE</sequence>
<reference evidence="7" key="1">
    <citation type="journal article" date="2019" name="Int. J. Syst. Evol. Microbiol.">
        <title>The Global Catalogue of Microorganisms (GCM) 10K type strain sequencing project: providing services to taxonomists for standard genome sequencing and annotation.</title>
        <authorList>
            <consortium name="The Broad Institute Genomics Platform"/>
            <consortium name="The Broad Institute Genome Sequencing Center for Infectious Disease"/>
            <person name="Wu L."/>
            <person name="Ma J."/>
        </authorList>
    </citation>
    <scope>NUCLEOTIDE SEQUENCE [LARGE SCALE GENOMIC DNA]</scope>
    <source>
        <strain evidence="7">TBRC 7912</strain>
    </source>
</reference>
<dbReference type="InterPro" id="IPR041472">
    <property type="entry name" value="BL00235/CARNS1_N"/>
</dbReference>
<name>A0ABV8EUD3_9ACTN</name>
<dbReference type="PROSITE" id="PS50975">
    <property type="entry name" value="ATP_GRASP"/>
    <property type="match status" value="1"/>
</dbReference>
<dbReference type="Gene3D" id="3.30.470.20">
    <property type="entry name" value="ATP-grasp fold, B domain"/>
    <property type="match status" value="1"/>
</dbReference>
<keyword evidence="2 4" id="KW-0547">Nucleotide-binding</keyword>
<gene>
    <name evidence="6" type="ORF">ACFOYY_03595</name>
</gene>
<dbReference type="PANTHER" id="PTHR43585:SF2">
    <property type="entry name" value="ATP-GRASP ENZYME FSQD"/>
    <property type="match status" value="1"/>
</dbReference>
<accession>A0ABV8EUD3</accession>
<keyword evidence="3 4" id="KW-0067">ATP-binding</keyword>
<dbReference type="InterPro" id="IPR011761">
    <property type="entry name" value="ATP-grasp"/>
</dbReference>
<evidence type="ECO:0000256" key="1">
    <source>
        <dbReference type="ARBA" id="ARBA00022598"/>
    </source>
</evidence>
<evidence type="ECO:0000256" key="4">
    <source>
        <dbReference type="PROSITE-ProRule" id="PRU00409"/>
    </source>
</evidence>